<dbReference type="AlphaFoldDB" id="A0A8D8F4Y1"/>
<evidence type="ECO:0000313" key="1">
    <source>
        <dbReference type="EMBL" id="CAG6457618.1"/>
    </source>
</evidence>
<name>A0A8D8F4Y1_CULPI</name>
<dbReference type="EMBL" id="HBUE01033014">
    <property type="protein sequence ID" value="CAG6457618.1"/>
    <property type="molecule type" value="Transcribed_RNA"/>
</dbReference>
<proteinExistence type="predicted"/>
<organism evidence="1">
    <name type="scientific">Culex pipiens</name>
    <name type="common">House mosquito</name>
    <dbReference type="NCBI Taxonomy" id="7175"/>
    <lineage>
        <taxon>Eukaryota</taxon>
        <taxon>Metazoa</taxon>
        <taxon>Ecdysozoa</taxon>
        <taxon>Arthropoda</taxon>
        <taxon>Hexapoda</taxon>
        <taxon>Insecta</taxon>
        <taxon>Pterygota</taxon>
        <taxon>Neoptera</taxon>
        <taxon>Endopterygota</taxon>
        <taxon>Diptera</taxon>
        <taxon>Nematocera</taxon>
        <taxon>Culicoidea</taxon>
        <taxon>Culicidae</taxon>
        <taxon>Culicinae</taxon>
        <taxon>Culicini</taxon>
        <taxon>Culex</taxon>
        <taxon>Culex</taxon>
    </lineage>
</organism>
<accession>A0A8D8F4Y1</accession>
<protein>
    <submittedName>
        <fullName evidence="1">(northern house mosquito) hypothetical protein</fullName>
    </submittedName>
</protein>
<sequence length="158" mass="17248">MAVANASALSVGRSWPHPPSTMALNTSLYWFWSHCLWASSEDSATGFSGCTSIRISFRRSNSVKTSSNASKLGWIEAIRAQESLKLATISSSSAPFRGASRNWTARDFSCFVRCLLAACKLAAAAGTGEDDIFAQHTFSPRDQTRRVMVSNEVKEGRF</sequence>
<reference evidence="1" key="1">
    <citation type="submission" date="2021-05" db="EMBL/GenBank/DDBJ databases">
        <authorList>
            <person name="Alioto T."/>
            <person name="Alioto T."/>
            <person name="Gomez Garrido J."/>
        </authorList>
    </citation>
    <scope>NUCLEOTIDE SEQUENCE</scope>
</reference>